<dbReference type="InterPro" id="IPR018181">
    <property type="entry name" value="Heat_shock_70_CS"/>
</dbReference>
<dbReference type="NCBIfam" id="TIGR01174">
    <property type="entry name" value="ftsA"/>
    <property type="match status" value="1"/>
</dbReference>
<dbReference type="AlphaFoldDB" id="A0A5K7SBC7"/>
<comment type="subcellular location">
    <subcellularLocation>
        <location evidence="6">Cell membrane</location>
        <topology evidence="6">Peripheral membrane protein</topology>
        <orientation evidence="6">Cytoplasmic side</orientation>
    </subcellularLocation>
    <text evidence="6">Localizes to the Z ring in an FtsZ-dependent manner. Targeted to the membrane through a conserved C-terminal amphipathic helix.</text>
</comment>
<evidence type="ECO:0000256" key="6">
    <source>
        <dbReference type="HAMAP-Rule" id="MF_02033"/>
    </source>
</evidence>
<keyword evidence="10" id="KW-1185">Reference proteome</keyword>
<keyword evidence="2 6" id="KW-1003">Cell membrane</keyword>
<evidence type="ECO:0000313" key="10">
    <source>
        <dbReference type="Proteomes" id="UP001193389"/>
    </source>
</evidence>
<keyword evidence="5 6" id="KW-0131">Cell cycle</keyword>
<dbReference type="SUPFAM" id="SSF53067">
    <property type="entry name" value="Actin-like ATPase domain"/>
    <property type="match status" value="2"/>
</dbReference>
<comment type="similarity">
    <text evidence="6 7">Belongs to the FtsA/MreB family.</text>
</comment>
<dbReference type="Proteomes" id="UP001193389">
    <property type="component" value="Chromosome"/>
</dbReference>
<evidence type="ECO:0000256" key="2">
    <source>
        <dbReference type="ARBA" id="ARBA00022475"/>
    </source>
</evidence>
<dbReference type="PROSITE" id="PS00329">
    <property type="entry name" value="HSP70_2"/>
    <property type="match status" value="1"/>
</dbReference>
<dbReference type="RefSeq" id="WP_318347168.1">
    <property type="nucleotide sequence ID" value="NZ_AP018694.1"/>
</dbReference>
<evidence type="ECO:0000313" key="9">
    <source>
        <dbReference type="EMBL" id="BBE18872.1"/>
    </source>
</evidence>
<dbReference type="InterPro" id="IPR050696">
    <property type="entry name" value="FtsA/MreB"/>
</dbReference>
<dbReference type="Pfam" id="PF14450">
    <property type="entry name" value="FtsA"/>
    <property type="match status" value="1"/>
</dbReference>
<evidence type="ECO:0000256" key="5">
    <source>
        <dbReference type="ARBA" id="ARBA00023306"/>
    </source>
</evidence>
<dbReference type="Gene3D" id="3.30.1490.110">
    <property type="match status" value="1"/>
</dbReference>
<dbReference type="PIRSF" id="PIRSF003101">
    <property type="entry name" value="FtsA"/>
    <property type="match status" value="1"/>
</dbReference>
<comment type="function">
    <text evidence="6 7">Cell division protein that is involved in the assembly of the Z ring. May serve as a membrane anchor for the Z ring.</text>
</comment>
<accession>A0A5K7SBC7</accession>
<dbReference type="CDD" id="cd24048">
    <property type="entry name" value="ASKHA_NBD_FtsA"/>
    <property type="match status" value="1"/>
</dbReference>
<dbReference type="InterPro" id="IPR020823">
    <property type="entry name" value="Cell_div_FtsA"/>
</dbReference>
<evidence type="ECO:0000256" key="1">
    <source>
        <dbReference type="ARBA" id="ARBA00007381"/>
    </source>
</evidence>
<evidence type="ECO:0000256" key="7">
    <source>
        <dbReference type="PIRNR" id="PIRNR003101"/>
    </source>
</evidence>
<reference evidence="9" key="1">
    <citation type="journal article" date="2020" name="Int. J. Syst. Evol. Microbiol.">
        <title>Aquipluma nitroreducens gen. nov. sp. nov., a novel facultatively anaerobic bacterium isolated from a freshwater lake.</title>
        <authorList>
            <person name="Watanabe M."/>
            <person name="Kojima H."/>
            <person name="Fukui M."/>
        </authorList>
    </citation>
    <scope>NUCLEOTIDE SEQUENCE</scope>
    <source>
        <strain evidence="9">MeG22</strain>
    </source>
</reference>
<gene>
    <name evidence="6" type="primary">ftsA</name>
    <name evidence="9" type="ORF">AQPE_3042</name>
</gene>
<name>A0A5K7SBC7_9BACT</name>
<dbReference type="GO" id="GO:0009898">
    <property type="term" value="C:cytoplasmic side of plasma membrane"/>
    <property type="evidence" value="ECO:0007669"/>
    <property type="project" value="UniProtKB-UniRule"/>
</dbReference>
<keyword evidence="4 6" id="KW-0472">Membrane</keyword>
<protein>
    <recommendedName>
        <fullName evidence="6 7">Cell division protein FtsA</fullName>
    </recommendedName>
</protein>
<dbReference type="InterPro" id="IPR043129">
    <property type="entry name" value="ATPase_NBD"/>
</dbReference>
<dbReference type="PANTHER" id="PTHR32432">
    <property type="entry name" value="CELL DIVISION PROTEIN FTSA-RELATED"/>
    <property type="match status" value="1"/>
</dbReference>
<organism evidence="9 10">
    <name type="scientific">Aquipluma nitroreducens</name>
    <dbReference type="NCBI Taxonomy" id="2010828"/>
    <lineage>
        <taxon>Bacteria</taxon>
        <taxon>Pseudomonadati</taxon>
        <taxon>Bacteroidota</taxon>
        <taxon>Bacteroidia</taxon>
        <taxon>Marinilabiliales</taxon>
        <taxon>Prolixibacteraceae</taxon>
        <taxon>Aquipluma</taxon>
    </lineage>
</organism>
<feature type="domain" description="SHS2" evidence="8">
    <location>
        <begin position="8"/>
        <end position="195"/>
    </location>
</feature>
<evidence type="ECO:0000259" key="8">
    <source>
        <dbReference type="SMART" id="SM00842"/>
    </source>
</evidence>
<comment type="subunit">
    <text evidence="6">Self-interacts. Interacts with FtsZ.</text>
</comment>
<dbReference type="KEGG" id="anf:AQPE_3042"/>
<evidence type="ECO:0000256" key="3">
    <source>
        <dbReference type="ARBA" id="ARBA00022618"/>
    </source>
</evidence>
<dbReference type="GO" id="GO:0043093">
    <property type="term" value="P:FtsZ-dependent cytokinesis"/>
    <property type="evidence" value="ECO:0007669"/>
    <property type="project" value="UniProtKB-UniRule"/>
</dbReference>
<sequence>MDKNEKIFAAVDIGSTKIVALAGKKNEEGKIQIVGLGHSASRGVKRGVVLNVEEAFAAISDALGQAEKESGQDIETVFVNISGQQLTTQTTRQQKVFGRDHCVSESDIDQMMQMARQINLTEGMSIYHTNSEFYTIDGESGITNPVGSICEKIEANFKVHIAPDSYQRNIAMCFDRGSIQVQNAILDPIASSEVVLTEEEKETGVALVDIGGGTTKISIFYEGVLCHTSMVPFGGNVVTMDIKEGCSITVRQAESLKVQFGQAMADFAPEDKVVTIPINGWEPKQISFKSLAHIIQARMEEIVVQFFYQIRKSGYVDKLGAGIVITGGTSLLPNLGQLVKFHTGFDVRIGKPNLNTFVVRKSIDDPRFATALGLLKMAAEEEGLYGKKGRRKMRKEKSNEPGILSKMQNKIVQGVIGFFEEVPADTEMT</sequence>
<dbReference type="InterPro" id="IPR003494">
    <property type="entry name" value="SHS2_FtsA"/>
</dbReference>
<dbReference type="PANTHER" id="PTHR32432:SF4">
    <property type="entry name" value="CELL DIVISION PROTEIN FTSA"/>
    <property type="match status" value="1"/>
</dbReference>
<dbReference type="GO" id="GO:0032153">
    <property type="term" value="C:cell division site"/>
    <property type="evidence" value="ECO:0007669"/>
    <property type="project" value="UniProtKB-UniRule"/>
</dbReference>
<dbReference type="Pfam" id="PF02491">
    <property type="entry name" value="SHS2_FTSA"/>
    <property type="match status" value="1"/>
</dbReference>
<dbReference type="HAMAP" id="MF_02033">
    <property type="entry name" value="FtsA"/>
    <property type="match status" value="1"/>
</dbReference>
<keyword evidence="3 6" id="KW-0132">Cell division</keyword>
<evidence type="ECO:0000256" key="4">
    <source>
        <dbReference type="ARBA" id="ARBA00023136"/>
    </source>
</evidence>
<dbReference type="Gene3D" id="3.30.420.40">
    <property type="match status" value="1"/>
</dbReference>
<dbReference type="SMART" id="SM00842">
    <property type="entry name" value="FtsA"/>
    <property type="match status" value="1"/>
</dbReference>
<proteinExistence type="inferred from homology"/>
<dbReference type="EMBL" id="AP018694">
    <property type="protein sequence ID" value="BBE18872.1"/>
    <property type="molecule type" value="Genomic_DNA"/>
</dbReference>
<comment type="similarity">
    <text evidence="1">Belongs to the heat shock protein 70 family.</text>
</comment>